<gene>
    <name evidence="2" type="ORF">FACUT_437</name>
</gene>
<evidence type="ECO:0000256" key="1">
    <source>
        <dbReference type="SAM" id="MobiDB-lite"/>
    </source>
</evidence>
<feature type="compositionally biased region" description="Basic and acidic residues" evidence="1">
    <location>
        <begin position="56"/>
        <end position="68"/>
    </location>
</feature>
<evidence type="ECO:0000313" key="3">
    <source>
        <dbReference type="Proteomes" id="UP000536711"/>
    </source>
</evidence>
<sequence>MKRSVENAEHVGLLTPTAGQYLAFLYSFQHSFPTACQYFQDEQRRRHSQYDGGTRLADKQKAAGKHSDATASSFQPLGQSCKGKNALVFYPKGSPTVAGALSQDTDIYVDQAQVMLRDKLTLNLRLAFLNIFPDTLGDWPPQEGRLVKSQRGSEHSTTLLTSTSSLRDVMSEQPSGCGVMVAARRSVYGAEILPRTTDFGVTPGEARELHQKQQAYDAGKETAAQDAAAQNGGGIWDGTQTNNKHLLVLSRTKTSFHRSRSEKLSQLLKDCDCRNCEKQGHYRTREANISSALNPSLGQTRLIVTSNCLALVIAVNKPLECPTEDQRRTNGGASISSALYPSLDQVNLSEINSNFILSPHSPLRLQTASIHSLPPISKTSHAALTTIDPSTANSAPTSTYFNSGSFCLIRQSWSLQVIFIGYYLWWTLGNDQRT</sequence>
<proteinExistence type="predicted"/>
<dbReference type="OrthoDB" id="5106610at2759"/>
<keyword evidence="3" id="KW-1185">Reference proteome</keyword>
<feature type="region of interest" description="Disordered" evidence="1">
    <location>
        <begin position="47"/>
        <end position="74"/>
    </location>
</feature>
<dbReference type="EMBL" id="JAADJF010000010">
    <property type="protein sequence ID" value="KAF4444782.1"/>
    <property type="molecule type" value="Genomic_DNA"/>
</dbReference>
<protein>
    <submittedName>
        <fullName evidence="2">Uncharacterized protein</fullName>
    </submittedName>
</protein>
<dbReference type="Proteomes" id="UP000536711">
    <property type="component" value="Unassembled WGS sequence"/>
</dbReference>
<comment type="caution">
    <text evidence="2">The sequence shown here is derived from an EMBL/GenBank/DDBJ whole genome shotgun (WGS) entry which is preliminary data.</text>
</comment>
<accession>A0A8H4P155</accession>
<organism evidence="2 3">
    <name type="scientific">Fusarium acutatum</name>
    <dbReference type="NCBI Taxonomy" id="78861"/>
    <lineage>
        <taxon>Eukaryota</taxon>
        <taxon>Fungi</taxon>
        <taxon>Dikarya</taxon>
        <taxon>Ascomycota</taxon>
        <taxon>Pezizomycotina</taxon>
        <taxon>Sordariomycetes</taxon>
        <taxon>Hypocreomycetidae</taxon>
        <taxon>Hypocreales</taxon>
        <taxon>Nectriaceae</taxon>
        <taxon>Fusarium</taxon>
        <taxon>Fusarium fujikuroi species complex</taxon>
    </lineage>
</organism>
<evidence type="ECO:0000313" key="2">
    <source>
        <dbReference type="EMBL" id="KAF4444782.1"/>
    </source>
</evidence>
<dbReference type="AlphaFoldDB" id="A0A8H4P155"/>
<name>A0A8H4P155_9HYPO</name>
<reference evidence="2 3" key="1">
    <citation type="submission" date="2020-01" db="EMBL/GenBank/DDBJ databases">
        <title>Identification and distribution of gene clusters putatively required for synthesis of sphingolipid metabolism inhibitors in phylogenetically diverse species of the filamentous fungus Fusarium.</title>
        <authorList>
            <person name="Kim H.-S."/>
            <person name="Busman M."/>
            <person name="Brown D.W."/>
            <person name="Divon H."/>
            <person name="Uhlig S."/>
            <person name="Proctor R.H."/>
        </authorList>
    </citation>
    <scope>NUCLEOTIDE SEQUENCE [LARGE SCALE GENOMIC DNA]</scope>
    <source>
        <strain evidence="2 3">NRRL 13308</strain>
    </source>
</reference>